<sequence>MSRILVSACLLGAPVRYDGRAKTLSGTLLDTWRAEGRLVPLCPEVSAGLATPRRPAEIEPGATAAEVLDGKARVLTDTGEDVTAFFTDGAQIALDTARARDCRVALLTDASPSCGSRWVYSGHHDGTRLAGRGVVSELLERHGIRVFSPRDIAALASLLA</sequence>
<protein>
    <submittedName>
        <fullName evidence="1">DUF523 domain-containing protein</fullName>
    </submittedName>
</protein>
<accession>A0A2U2C7P1</accession>
<reference evidence="1 2" key="1">
    <citation type="submission" date="2018-05" db="EMBL/GenBank/DDBJ databases">
        <title>Pararhodobacter marina sp. nov., isolated from deep-sea water of the Indian Ocean.</title>
        <authorList>
            <person name="Lai Q.Sr."/>
            <person name="Liu X."/>
            <person name="Shao Z."/>
        </authorList>
    </citation>
    <scope>NUCLEOTIDE SEQUENCE [LARGE SCALE GENOMIC DNA]</scope>
    <source>
        <strain evidence="1 2">CIC4N-9</strain>
    </source>
</reference>
<evidence type="ECO:0000313" key="2">
    <source>
        <dbReference type="Proteomes" id="UP000244940"/>
    </source>
</evidence>
<dbReference type="AlphaFoldDB" id="A0A2U2C7P1"/>
<dbReference type="EMBL" id="QEYD01000009">
    <property type="protein sequence ID" value="PWE27869.1"/>
    <property type="molecule type" value="Genomic_DNA"/>
</dbReference>
<dbReference type="InterPro" id="IPR007553">
    <property type="entry name" value="2-thiour_desulf"/>
</dbReference>
<keyword evidence="2" id="KW-1185">Reference proteome</keyword>
<organism evidence="1 2">
    <name type="scientific">Pararhodobacter marinus</name>
    <dbReference type="NCBI Taxonomy" id="2184063"/>
    <lineage>
        <taxon>Bacteria</taxon>
        <taxon>Pseudomonadati</taxon>
        <taxon>Pseudomonadota</taxon>
        <taxon>Alphaproteobacteria</taxon>
        <taxon>Rhodobacterales</taxon>
        <taxon>Paracoccaceae</taxon>
        <taxon>Pararhodobacter</taxon>
    </lineage>
</organism>
<dbReference type="GeneID" id="94366181"/>
<evidence type="ECO:0000313" key="1">
    <source>
        <dbReference type="EMBL" id="PWE27869.1"/>
    </source>
</evidence>
<name>A0A2U2C7P1_9RHOB</name>
<comment type="caution">
    <text evidence="1">The sequence shown here is derived from an EMBL/GenBank/DDBJ whole genome shotgun (WGS) entry which is preliminary data.</text>
</comment>
<proteinExistence type="predicted"/>
<gene>
    <name evidence="1" type="ORF">C4N9_14900</name>
</gene>
<dbReference type="OrthoDB" id="495783at2"/>
<dbReference type="PANTHER" id="PTHR30087:SF1">
    <property type="entry name" value="HYPOTHETICAL CYTOSOLIC PROTEIN"/>
    <property type="match status" value="1"/>
</dbReference>
<dbReference type="Pfam" id="PF04463">
    <property type="entry name" value="2-thiour_desulf"/>
    <property type="match status" value="1"/>
</dbReference>
<dbReference type="PANTHER" id="PTHR30087">
    <property type="entry name" value="INNER MEMBRANE PROTEIN"/>
    <property type="match status" value="1"/>
</dbReference>
<dbReference type="Proteomes" id="UP000244940">
    <property type="component" value="Unassembled WGS sequence"/>
</dbReference>
<dbReference type="RefSeq" id="WP_109534283.1">
    <property type="nucleotide sequence ID" value="NZ_QEYD01000009.1"/>
</dbReference>